<organism evidence="3 4">
    <name type="scientific">Cyclospora cayetanensis</name>
    <dbReference type="NCBI Taxonomy" id="88456"/>
    <lineage>
        <taxon>Eukaryota</taxon>
        <taxon>Sar</taxon>
        <taxon>Alveolata</taxon>
        <taxon>Apicomplexa</taxon>
        <taxon>Conoidasida</taxon>
        <taxon>Coccidia</taxon>
        <taxon>Eucoccidiorida</taxon>
        <taxon>Eimeriorina</taxon>
        <taxon>Eimeriidae</taxon>
        <taxon>Cyclospora</taxon>
    </lineage>
</organism>
<evidence type="ECO:0000313" key="3">
    <source>
        <dbReference type="EMBL" id="OEH76952.1"/>
    </source>
</evidence>
<protein>
    <submittedName>
        <fullName evidence="3">Uncharacterized protein</fullName>
    </submittedName>
</protein>
<sequence length="851" mass="92691">MSPVPEPSWWRPYERAPPFATGDPEHRFSAAGHRTPTLQSCEETQPSEEPFSLEHSNEDSDGLRQSRRAVGVAGAGNTQRPQPFRGRSQHRAVSTSRDMNPGSPLTFRNGQCNRNQFFEVLPQQGPVRRCVQPKKVPGGASHSPDHRISASSRPHSTRDSCRLNASACVSQAQPALKDQMSFSEGVEALALESEEAFPAGNGLAENPEGSDRLTHVERILEKLLYEAKVLKKENLKLRAARKDAWGAVTGRPHEAKSPAESTYTAILKCQVDMLKRQLRDQEEEIRSMHDEADYLNACCPKPGDIPVALALTEEAEAEELASHDPEALRRRLQLQTLALKQSQQEAAELREELGLMRCNEASRKAELEDLQARCIELREELAQRQQEVRSCATEAVIQGAEAAAARGAQIAKTRELEQTEKRLQSQLKEQLDNRLRLQAEKQEAQVEAGCLRATLRSLEERSALMEEQLRNRQEEVTLLQERVSGLCRERERDATALQQQSETLRRWRSYIRFLEKLIRDLRGYIVNQAACSAPLSVCDGVQRPAALSGGPSRKSPGSGLSGISRKDAGQEMQEALAAVGYDLLPLPLNPYEPSVPLSCRRLSGGGGLPRPGRLARAEAACRNSKDGSPAKAAESGTVEQLRQLMRHAAQELRVTAAAAACRRASSSRRVAQPRVALCAGMPAGGSVSSPGSTEASCSGRSEESVRSLPSRGSPSVIRRSMHACVEGIRRGRRGSPARTIGYEAPAAREGGLQGYSDTGSQMDPAGSLSDLSSYDLDSHMDVSLDLPWGRTRRLGALNKSAAAAKLAREIAGECAPMARPLPTNMSLGPVGCLRQHIATPEGGALGVLLEA</sequence>
<keyword evidence="4" id="KW-1185">Reference proteome</keyword>
<dbReference type="VEuPathDB" id="ToxoDB:cyc_05845"/>
<accession>A0A1D3D0I8</accession>
<gene>
    <name evidence="3" type="ORF">cyc_05845</name>
</gene>
<keyword evidence="1" id="KW-0175">Coiled coil</keyword>
<reference evidence="3 4" key="1">
    <citation type="journal article" date="2016" name="BMC Genomics">
        <title>Comparative genomics reveals Cyclospora cayetanensis possesses coccidia-like metabolism and invasion components but unique surface antigens.</title>
        <authorList>
            <person name="Liu S."/>
            <person name="Wang L."/>
            <person name="Zheng H."/>
            <person name="Xu Z."/>
            <person name="Roellig D.M."/>
            <person name="Li N."/>
            <person name="Frace M.A."/>
            <person name="Tang K."/>
            <person name="Arrowood M.J."/>
            <person name="Moss D.M."/>
            <person name="Zhang L."/>
            <person name="Feng Y."/>
            <person name="Xiao L."/>
        </authorList>
    </citation>
    <scope>NUCLEOTIDE SEQUENCE [LARGE SCALE GENOMIC DNA]</scope>
    <source>
        <strain evidence="3 4">CHN_HEN01</strain>
    </source>
</reference>
<feature type="coiled-coil region" evidence="1">
    <location>
        <begin position="332"/>
        <end position="387"/>
    </location>
</feature>
<dbReference type="VEuPathDB" id="ToxoDB:LOC34622136"/>
<proteinExistence type="predicted"/>
<feature type="compositionally biased region" description="Low complexity" evidence="2">
    <location>
        <begin position="547"/>
        <end position="562"/>
    </location>
</feature>
<comment type="caution">
    <text evidence="3">The sequence shown here is derived from an EMBL/GenBank/DDBJ whole genome shotgun (WGS) entry which is preliminary data.</text>
</comment>
<dbReference type="EMBL" id="JROU02001275">
    <property type="protein sequence ID" value="OEH76952.1"/>
    <property type="molecule type" value="Genomic_DNA"/>
</dbReference>
<evidence type="ECO:0000256" key="2">
    <source>
        <dbReference type="SAM" id="MobiDB-lite"/>
    </source>
</evidence>
<dbReference type="Proteomes" id="UP000095192">
    <property type="component" value="Unassembled WGS sequence"/>
</dbReference>
<feature type="coiled-coil region" evidence="1">
    <location>
        <begin position="413"/>
        <end position="482"/>
    </location>
</feature>
<feature type="region of interest" description="Disordered" evidence="2">
    <location>
        <begin position="132"/>
        <end position="159"/>
    </location>
</feature>
<dbReference type="InParanoid" id="A0A1D3D0I8"/>
<feature type="compositionally biased region" description="Basic and acidic residues" evidence="2">
    <location>
        <begin position="55"/>
        <end position="64"/>
    </location>
</feature>
<feature type="region of interest" description="Disordered" evidence="2">
    <location>
        <begin position="1"/>
        <end position="110"/>
    </location>
</feature>
<dbReference type="AlphaFoldDB" id="A0A1D3D0I8"/>
<name>A0A1D3D0I8_9EIME</name>
<evidence type="ECO:0000256" key="1">
    <source>
        <dbReference type="SAM" id="Coils"/>
    </source>
</evidence>
<feature type="coiled-coil region" evidence="1">
    <location>
        <begin position="264"/>
        <end position="291"/>
    </location>
</feature>
<evidence type="ECO:0000313" key="4">
    <source>
        <dbReference type="Proteomes" id="UP000095192"/>
    </source>
</evidence>
<feature type="region of interest" description="Disordered" evidence="2">
    <location>
        <begin position="682"/>
        <end position="716"/>
    </location>
</feature>
<feature type="region of interest" description="Disordered" evidence="2">
    <location>
        <begin position="544"/>
        <end position="567"/>
    </location>
</feature>
<feature type="compositionally biased region" description="Polar residues" evidence="2">
    <location>
        <begin position="686"/>
        <end position="699"/>
    </location>
</feature>